<evidence type="ECO:0000256" key="2">
    <source>
        <dbReference type="ARBA" id="ARBA00022679"/>
    </source>
</evidence>
<sequence>MGVLKTINHRKNRIIRHLKGRLLAHWLNLQYFRQPPELTRLRHILLLRLDDKAGDMVVTTFTARHLADQGYKVSVLTGPVCGQILSGCDYLEKIFLYKNRMSLHQLRAEKFGAVIDFDDVHDYERLKLLWRLGAGCNIGFNKDRLKIYHYSLAHLDADTHITARHRKVLALFSIYPQHTRYFLGGSPQEREKVCRALSYSPGESVIAINPLSGAPDKDFSVTQVQAIIAYLRQTRPDSKIVITGIPQKVREFAGPGVCIIPDSTINTAIETVRIAELVISTDTSIVHIANALNRNLLAVYNRRRLKDTGLPGYKIWAPNYAAARQIVVSEPQVRDAPVDAILTGIEAFLNRGKGLRQDAQIAASLAADIRENQGE</sequence>
<name>A0ABW1W1P6_9GAMM</name>
<reference evidence="4" key="1">
    <citation type="journal article" date="2019" name="Int. J. Syst. Evol. Microbiol.">
        <title>The Global Catalogue of Microorganisms (GCM) 10K type strain sequencing project: providing services to taxonomists for standard genome sequencing and annotation.</title>
        <authorList>
            <consortium name="The Broad Institute Genomics Platform"/>
            <consortium name="The Broad Institute Genome Sequencing Center for Infectious Disease"/>
            <person name="Wu L."/>
            <person name="Ma J."/>
        </authorList>
    </citation>
    <scope>NUCLEOTIDE SEQUENCE [LARGE SCALE GENOMIC DNA]</scope>
    <source>
        <strain evidence="4">CGMCC 1.18518</strain>
    </source>
</reference>
<dbReference type="SUPFAM" id="SSF53756">
    <property type="entry name" value="UDP-Glycosyltransferase/glycogen phosphorylase"/>
    <property type="match status" value="1"/>
</dbReference>
<protein>
    <submittedName>
        <fullName evidence="3">Glycosyltransferase family 9 protein</fullName>
    </submittedName>
</protein>
<gene>
    <name evidence="3" type="ORF">ACFP9W_11245</name>
</gene>
<accession>A0ABW1W1P6</accession>
<dbReference type="Pfam" id="PF01075">
    <property type="entry name" value="Glyco_transf_9"/>
    <property type="match status" value="1"/>
</dbReference>
<dbReference type="RefSeq" id="WP_385951240.1">
    <property type="nucleotide sequence ID" value="NZ_JBHSUB010000011.1"/>
</dbReference>
<dbReference type="PANTHER" id="PTHR30160:SF15">
    <property type="entry name" value="GLYCOSYLTRANSFERASE HI_0523-RELATED"/>
    <property type="match status" value="1"/>
</dbReference>
<keyword evidence="1" id="KW-0328">Glycosyltransferase</keyword>
<evidence type="ECO:0000313" key="3">
    <source>
        <dbReference type="EMBL" id="MFC6378646.1"/>
    </source>
</evidence>
<dbReference type="PANTHER" id="PTHR30160">
    <property type="entry name" value="TETRAACYLDISACCHARIDE 4'-KINASE-RELATED"/>
    <property type="match status" value="1"/>
</dbReference>
<comment type="caution">
    <text evidence="3">The sequence shown here is derived from an EMBL/GenBank/DDBJ whole genome shotgun (WGS) entry which is preliminary data.</text>
</comment>
<evidence type="ECO:0000313" key="4">
    <source>
        <dbReference type="Proteomes" id="UP001596230"/>
    </source>
</evidence>
<dbReference type="InterPro" id="IPR002201">
    <property type="entry name" value="Glyco_trans_9"/>
</dbReference>
<dbReference type="InterPro" id="IPR051199">
    <property type="entry name" value="LPS_LOS_Heptosyltrfase"/>
</dbReference>
<evidence type="ECO:0000256" key="1">
    <source>
        <dbReference type="ARBA" id="ARBA00022676"/>
    </source>
</evidence>
<keyword evidence="4" id="KW-1185">Reference proteome</keyword>
<organism evidence="3 4">
    <name type="scientific">Tatumella terrea</name>
    <dbReference type="NCBI Taxonomy" id="419007"/>
    <lineage>
        <taxon>Bacteria</taxon>
        <taxon>Pseudomonadati</taxon>
        <taxon>Pseudomonadota</taxon>
        <taxon>Gammaproteobacteria</taxon>
        <taxon>Enterobacterales</taxon>
        <taxon>Erwiniaceae</taxon>
        <taxon>Tatumella</taxon>
    </lineage>
</organism>
<proteinExistence type="predicted"/>
<keyword evidence="2" id="KW-0808">Transferase</keyword>
<dbReference type="EMBL" id="JBHSUB010000011">
    <property type="protein sequence ID" value="MFC6378646.1"/>
    <property type="molecule type" value="Genomic_DNA"/>
</dbReference>
<dbReference type="Proteomes" id="UP001596230">
    <property type="component" value="Unassembled WGS sequence"/>
</dbReference>
<dbReference type="Gene3D" id="3.40.50.2000">
    <property type="entry name" value="Glycogen Phosphorylase B"/>
    <property type="match status" value="2"/>
</dbReference>